<dbReference type="EMBL" id="LWCA01001616">
    <property type="protein sequence ID" value="OAF64786.1"/>
    <property type="molecule type" value="Genomic_DNA"/>
</dbReference>
<accession>A0A177AS02</accession>
<name>A0A177AS02_9BILA</name>
<comment type="caution">
    <text evidence="1">The sequence shown here is derived from an EMBL/GenBank/DDBJ whole genome shotgun (WGS) entry which is preliminary data.</text>
</comment>
<evidence type="ECO:0000313" key="1">
    <source>
        <dbReference type="EMBL" id="OAF64786.1"/>
    </source>
</evidence>
<reference evidence="1 2" key="1">
    <citation type="submission" date="2016-04" db="EMBL/GenBank/DDBJ databases">
        <title>The genome of Intoshia linei affirms orthonectids as highly simplified spiralians.</title>
        <authorList>
            <person name="Mikhailov K.V."/>
            <person name="Slusarev G.S."/>
            <person name="Nikitin M.A."/>
            <person name="Logacheva M.D."/>
            <person name="Penin A."/>
            <person name="Aleoshin V."/>
            <person name="Panchin Y.V."/>
        </authorList>
    </citation>
    <scope>NUCLEOTIDE SEQUENCE [LARGE SCALE GENOMIC DNA]</scope>
    <source>
        <strain evidence="1">Intl2013</strain>
        <tissue evidence="1">Whole animal</tissue>
    </source>
</reference>
<protein>
    <submittedName>
        <fullName evidence="1">Uncharacterized protein</fullName>
    </submittedName>
</protein>
<evidence type="ECO:0000313" key="2">
    <source>
        <dbReference type="Proteomes" id="UP000078046"/>
    </source>
</evidence>
<keyword evidence="2" id="KW-1185">Reference proteome</keyword>
<dbReference type="Proteomes" id="UP000078046">
    <property type="component" value="Unassembled WGS sequence"/>
</dbReference>
<gene>
    <name evidence="1" type="ORF">A3Q56_07507</name>
</gene>
<proteinExistence type="predicted"/>
<organism evidence="1 2">
    <name type="scientific">Intoshia linei</name>
    <dbReference type="NCBI Taxonomy" id="1819745"/>
    <lineage>
        <taxon>Eukaryota</taxon>
        <taxon>Metazoa</taxon>
        <taxon>Spiralia</taxon>
        <taxon>Lophotrochozoa</taxon>
        <taxon>Mesozoa</taxon>
        <taxon>Orthonectida</taxon>
        <taxon>Rhopaluridae</taxon>
        <taxon>Intoshia</taxon>
    </lineage>
</organism>
<dbReference type="AlphaFoldDB" id="A0A177AS02"/>
<sequence length="62" mass="7293">MMWSLKQTKFFIDLILNVNEEIVNDETYQNFSVTSNICEPFTNYNAYNSAKTLKCIFVPIFT</sequence>